<gene>
    <name evidence="2" type="ORF">K9U37_00820</name>
</gene>
<feature type="transmembrane region" description="Helical" evidence="1">
    <location>
        <begin position="15"/>
        <end position="37"/>
    </location>
</feature>
<dbReference type="RefSeq" id="WP_243070096.1">
    <property type="nucleotide sequence ID" value="NZ_JAIVFL010000001.1"/>
</dbReference>
<sequence>MTPTEPRPRAVEAAFWLLVVGAVLLLADGLLAAALGFDTLRKAAGPSVSDQTIRDYLRFHRGSGVVCALAAVALAALAVRTRAGDPRFRRATMGLGLAIVVLVGLIAVFFGTHIFALLSLVPIIVGTLLLSRPPVAKWFNPDPESRPDA</sequence>
<feature type="transmembrane region" description="Helical" evidence="1">
    <location>
        <begin position="114"/>
        <end position="131"/>
    </location>
</feature>
<evidence type="ECO:0000313" key="3">
    <source>
        <dbReference type="Proteomes" id="UP001139068"/>
    </source>
</evidence>
<feature type="transmembrane region" description="Helical" evidence="1">
    <location>
        <begin position="57"/>
        <end position="79"/>
    </location>
</feature>
<keyword evidence="1" id="KW-0472">Membrane</keyword>
<comment type="caution">
    <text evidence="2">The sequence shown here is derived from an EMBL/GenBank/DDBJ whole genome shotgun (WGS) entry which is preliminary data.</text>
</comment>
<dbReference type="Gene3D" id="1.20.210.10">
    <property type="entry name" value="Cytochrome c oxidase-like, subunit I domain"/>
    <property type="match status" value="1"/>
</dbReference>
<dbReference type="InterPro" id="IPR036927">
    <property type="entry name" value="Cyt_c_oxase-like_su1_sf"/>
</dbReference>
<organism evidence="2 3">
    <name type="scientific">Candidatus Mycolicibacterium alkanivorans</name>
    <dbReference type="NCBI Taxonomy" id="2954114"/>
    <lineage>
        <taxon>Bacteria</taxon>
        <taxon>Bacillati</taxon>
        <taxon>Actinomycetota</taxon>
        <taxon>Actinomycetes</taxon>
        <taxon>Mycobacteriales</taxon>
        <taxon>Mycobacteriaceae</taxon>
        <taxon>Mycolicibacterium</taxon>
    </lineage>
</organism>
<proteinExistence type="predicted"/>
<feature type="transmembrane region" description="Helical" evidence="1">
    <location>
        <begin position="91"/>
        <end position="108"/>
    </location>
</feature>
<protein>
    <submittedName>
        <fullName evidence="2">Uncharacterized protein</fullName>
    </submittedName>
</protein>
<dbReference type="Proteomes" id="UP001139068">
    <property type="component" value="Unassembled WGS sequence"/>
</dbReference>
<keyword evidence="1" id="KW-1133">Transmembrane helix</keyword>
<name>A0ABS9YQN7_9MYCO</name>
<accession>A0ABS9YQN7</accession>
<keyword evidence="1" id="KW-0812">Transmembrane</keyword>
<dbReference type="EMBL" id="JAIVFL010000001">
    <property type="protein sequence ID" value="MCI4673572.1"/>
    <property type="molecule type" value="Genomic_DNA"/>
</dbReference>
<keyword evidence="3" id="KW-1185">Reference proteome</keyword>
<evidence type="ECO:0000313" key="2">
    <source>
        <dbReference type="EMBL" id="MCI4673572.1"/>
    </source>
</evidence>
<reference evidence="2" key="1">
    <citation type="journal article" date="2022" name="ISME J.">
        <title>Identification of active gaseous-alkane degraders at natural gas seeps.</title>
        <authorList>
            <person name="Farhan Ul Haque M."/>
            <person name="Hernandez M."/>
            <person name="Crombie A.T."/>
            <person name="Murrell J.C."/>
        </authorList>
    </citation>
    <scope>NUCLEOTIDE SEQUENCE</scope>
    <source>
        <strain evidence="2">ANDR5</strain>
    </source>
</reference>
<evidence type="ECO:0000256" key="1">
    <source>
        <dbReference type="SAM" id="Phobius"/>
    </source>
</evidence>